<dbReference type="PRINTS" id="PR01590">
    <property type="entry name" value="HTHFIS"/>
</dbReference>
<evidence type="ECO:0000259" key="10">
    <source>
        <dbReference type="PROSITE" id="PS50045"/>
    </source>
</evidence>
<dbReference type="PROSITE" id="PS50045">
    <property type="entry name" value="SIGMA54_INTERACT_4"/>
    <property type="match status" value="1"/>
</dbReference>
<dbReference type="Gene3D" id="1.10.8.60">
    <property type="match status" value="1"/>
</dbReference>
<dbReference type="PANTHER" id="PTHR32071:SF17">
    <property type="entry name" value="TRANSCRIPTIONAL REGULATOR (NTRC FAMILY)"/>
    <property type="match status" value="1"/>
</dbReference>
<gene>
    <name evidence="12" type="ORF">Ga0061067_11347</name>
</gene>
<protein>
    <submittedName>
        <fullName evidence="12">DNA-binding transcriptional response regulator, NtrC family, contains REC, AAA-type ATPase, and a Fis-type DNA-binding domains</fullName>
    </submittedName>
</protein>
<dbReference type="SMART" id="SM00448">
    <property type="entry name" value="REC"/>
    <property type="match status" value="1"/>
</dbReference>
<dbReference type="InterPro" id="IPR002197">
    <property type="entry name" value="HTH_Fis"/>
</dbReference>
<dbReference type="InterPro" id="IPR011006">
    <property type="entry name" value="CheY-like_superfamily"/>
</dbReference>
<dbReference type="AlphaFoldDB" id="A0A0K6I8R4"/>
<feature type="domain" description="Sigma-54 factor interaction" evidence="10">
    <location>
        <begin position="142"/>
        <end position="368"/>
    </location>
</feature>
<dbReference type="OrthoDB" id="9802388at2"/>
<dbReference type="Gene3D" id="1.10.10.60">
    <property type="entry name" value="Homeodomain-like"/>
    <property type="match status" value="1"/>
</dbReference>
<proteinExistence type="predicted"/>
<name>A0A0K6I8R4_9HYPH</name>
<dbReference type="Pfam" id="PF25601">
    <property type="entry name" value="AAA_lid_14"/>
    <property type="match status" value="1"/>
</dbReference>
<dbReference type="Gene3D" id="3.40.50.2300">
    <property type="match status" value="1"/>
</dbReference>
<keyword evidence="8" id="KW-0804">Transcription</keyword>
<dbReference type="InterPro" id="IPR025943">
    <property type="entry name" value="Sigma_54_int_dom_ATP-bd_2"/>
</dbReference>
<feature type="domain" description="Response regulatory" evidence="11">
    <location>
        <begin position="4"/>
        <end position="120"/>
    </location>
</feature>
<dbReference type="Pfam" id="PF00158">
    <property type="entry name" value="Sigma54_activat"/>
    <property type="match status" value="1"/>
</dbReference>
<dbReference type="SUPFAM" id="SSF52172">
    <property type="entry name" value="CheY-like"/>
    <property type="match status" value="1"/>
</dbReference>
<evidence type="ECO:0000313" key="13">
    <source>
        <dbReference type="Proteomes" id="UP000183900"/>
    </source>
</evidence>
<dbReference type="GO" id="GO:0043565">
    <property type="term" value="F:sequence-specific DNA binding"/>
    <property type="evidence" value="ECO:0007669"/>
    <property type="project" value="InterPro"/>
</dbReference>
<accession>A0A0K6I8R4</accession>
<keyword evidence="2" id="KW-0547">Nucleotide-binding</keyword>
<dbReference type="GO" id="GO:0006355">
    <property type="term" value="P:regulation of DNA-templated transcription"/>
    <property type="evidence" value="ECO:0007669"/>
    <property type="project" value="InterPro"/>
</dbReference>
<dbReference type="CDD" id="cd00009">
    <property type="entry name" value="AAA"/>
    <property type="match status" value="1"/>
</dbReference>
<dbReference type="FunFam" id="1.10.10.60:FF:000165">
    <property type="entry name" value="Two-component system nitrogen regulation response regulator NtrX"/>
    <property type="match status" value="1"/>
</dbReference>
<evidence type="ECO:0000256" key="7">
    <source>
        <dbReference type="ARBA" id="ARBA00023159"/>
    </source>
</evidence>
<keyword evidence="7" id="KW-0010">Activator</keyword>
<dbReference type="GO" id="GO:0005524">
    <property type="term" value="F:ATP binding"/>
    <property type="evidence" value="ECO:0007669"/>
    <property type="project" value="UniProtKB-KW"/>
</dbReference>
<dbReference type="FunFam" id="3.40.50.2300:FF:000018">
    <property type="entry name" value="DNA-binding transcriptional regulator NtrC"/>
    <property type="match status" value="1"/>
</dbReference>
<evidence type="ECO:0000256" key="9">
    <source>
        <dbReference type="PROSITE-ProRule" id="PRU00169"/>
    </source>
</evidence>
<sequence length="455" mass="50185">MAYDILIVDDETDIREMIAGILDDEGYGTRTASDSDTALAAIKERRPSLVVLDIWLQGSRLDGLALLDEIKAQDKDLPVVIISGHGNVETAVSAIKRGAYDYIEKPFKADRLLLITERALEASMLKREIRDLKQRSGDASRLIGESPAINQLRQTIERIAGTNSRILISGPSGAGKELAARQVHELSPRAKGPFVAINAATITPDRMEEELFGIEDEGGNLRKVGALEEAHGGTLYLDEVADMPRETQGKILRVLVDQTFTRLGGSTRVQVDVRILSSTARNLEEEIAKGAFREDLYHRLGVVPLRVPGLAERREDVPILVRHFMEQISASAGLPMRRIGDDAMAVLQTHDWPGNIRQLRNNVERLMILTRADPEAVITADLLPSEVGSMVPSLPANGGGEHLMSMPLRDAREVFEREYLQAQIKRFGGNISRTAEFVGMERSALHRKLKSLGLS</sequence>
<reference evidence="13" key="1">
    <citation type="submission" date="2015-08" db="EMBL/GenBank/DDBJ databases">
        <authorList>
            <person name="Varghese N."/>
        </authorList>
    </citation>
    <scope>NUCLEOTIDE SEQUENCE [LARGE SCALE GENOMIC DNA]</scope>
    <source>
        <strain evidence="13">DSM 23407</strain>
    </source>
</reference>
<dbReference type="InterPro" id="IPR025944">
    <property type="entry name" value="Sigma_54_int_dom_CS"/>
</dbReference>
<feature type="modified residue" description="4-aspartylphosphate" evidence="9">
    <location>
        <position position="53"/>
    </location>
</feature>
<evidence type="ECO:0000259" key="11">
    <source>
        <dbReference type="PROSITE" id="PS50110"/>
    </source>
</evidence>
<dbReference type="SUPFAM" id="SSF46689">
    <property type="entry name" value="Homeodomain-like"/>
    <property type="match status" value="1"/>
</dbReference>
<evidence type="ECO:0000256" key="2">
    <source>
        <dbReference type="ARBA" id="ARBA00022741"/>
    </source>
</evidence>
<organism evidence="12 13">
    <name type="scientific">Pannonibacter indicus</name>
    <dbReference type="NCBI Taxonomy" id="466044"/>
    <lineage>
        <taxon>Bacteria</taxon>
        <taxon>Pseudomonadati</taxon>
        <taxon>Pseudomonadota</taxon>
        <taxon>Alphaproteobacteria</taxon>
        <taxon>Hyphomicrobiales</taxon>
        <taxon>Stappiaceae</taxon>
        <taxon>Pannonibacter</taxon>
    </lineage>
</organism>
<evidence type="ECO:0000256" key="5">
    <source>
        <dbReference type="ARBA" id="ARBA00023015"/>
    </source>
</evidence>
<dbReference type="InterPro" id="IPR002078">
    <property type="entry name" value="Sigma_54_int"/>
</dbReference>
<dbReference type="InterPro" id="IPR009057">
    <property type="entry name" value="Homeodomain-like_sf"/>
</dbReference>
<dbReference type="Gene3D" id="3.40.50.300">
    <property type="entry name" value="P-loop containing nucleotide triphosphate hydrolases"/>
    <property type="match status" value="1"/>
</dbReference>
<dbReference type="InterPro" id="IPR027417">
    <property type="entry name" value="P-loop_NTPase"/>
</dbReference>
<dbReference type="Pfam" id="PF02954">
    <property type="entry name" value="HTH_8"/>
    <property type="match status" value="1"/>
</dbReference>
<keyword evidence="6 12" id="KW-0238">DNA-binding</keyword>
<dbReference type="SMART" id="SM00382">
    <property type="entry name" value="AAA"/>
    <property type="match status" value="1"/>
</dbReference>
<dbReference type="RefSeq" id="WP_055456698.1">
    <property type="nucleotide sequence ID" value="NZ_CYHE01000013.1"/>
</dbReference>
<dbReference type="EMBL" id="CYHE01000013">
    <property type="protein sequence ID" value="CUA99491.1"/>
    <property type="molecule type" value="Genomic_DNA"/>
</dbReference>
<evidence type="ECO:0000256" key="6">
    <source>
        <dbReference type="ARBA" id="ARBA00023125"/>
    </source>
</evidence>
<dbReference type="InterPro" id="IPR001789">
    <property type="entry name" value="Sig_transdc_resp-reg_receiver"/>
</dbReference>
<evidence type="ECO:0000313" key="12">
    <source>
        <dbReference type="EMBL" id="CUA99491.1"/>
    </source>
</evidence>
<dbReference type="GO" id="GO:0000160">
    <property type="term" value="P:phosphorelay signal transduction system"/>
    <property type="evidence" value="ECO:0007669"/>
    <property type="project" value="UniProtKB-KW"/>
</dbReference>
<evidence type="ECO:0000256" key="3">
    <source>
        <dbReference type="ARBA" id="ARBA00022840"/>
    </source>
</evidence>
<dbReference type="SUPFAM" id="SSF52540">
    <property type="entry name" value="P-loop containing nucleoside triphosphate hydrolases"/>
    <property type="match status" value="1"/>
</dbReference>
<keyword evidence="5" id="KW-0805">Transcription regulation</keyword>
<dbReference type="PANTHER" id="PTHR32071">
    <property type="entry name" value="TRANSCRIPTIONAL REGULATORY PROTEIN"/>
    <property type="match status" value="1"/>
</dbReference>
<dbReference type="Pfam" id="PF00072">
    <property type="entry name" value="Response_reg"/>
    <property type="match status" value="1"/>
</dbReference>
<keyword evidence="4" id="KW-0902">Two-component regulatory system</keyword>
<dbReference type="FunFam" id="3.40.50.300:FF:000006">
    <property type="entry name" value="DNA-binding transcriptional regulator NtrC"/>
    <property type="match status" value="1"/>
</dbReference>
<keyword evidence="13" id="KW-1185">Reference proteome</keyword>
<dbReference type="InterPro" id="IPR058031">
    <property type="entry name" value="AAA_lid_NorR"/>
</dbReference>
<dbReference type="PROSITE" id="PS00688">
    <property type="entry name" value="SIGMA54_INTERACT_3"/>
    <property type="match status" value="1"/>
</dbReference>
<dbReference type="CDD" id="cd17550">
    <property type="entry name" value="REC_NtrX-like"/>
    <property type="match status" value="1"/>
</dbReference>
<evidence type="ECO:0000256" key="1">
    <source>
        <dbReference type="ARBA" id="ARBA00022553"/>
    </source>
</evidence>
<keyword evidence="1 9" id="KW-0597">Phosphoprotein</keyword>
<evidence type="ECO:0000256" key="8">
    <source>
        <dbReference type="ARBA" id="ARBA00023163"/>
    </source>
</evidence>
<keyword evidence="3" id="KW-0067">ATP-binding</keyword>
<evidence type="ECO:0000256" key="4">
    <source>
        <dbReference type="ARBA" id="ARBA00023012"/>
    </source>
</evidence>
<dbReference type="PROSITE" id="PS00676">
    <property type="entry name" value="SIGMA54_INTERACT_2"/>
    <property type="match status" value="1"/>
</dbReference>
<dbReference type="PROSITE" id="PS50110">
    <property type="entry name" value="RESPONSE_REGULATORY"/>
    <property type="match status" value="1"/>
</dbReference>
<dbReference type="Proteomes" id="UP000183900">
    <property type="component" value="Unassembled WGS sequence"/>
</dbReference>
<dbReference type="InterPro" id="IPR003593">
    <property type="entry name" value="AAA+_ATPase"/>
</dbReference>